<dbReference type="Proteomes" id="UP000295668">
    <property type="component" value="Unassembled WGS sequence"/>
</dbReference>
<dbReference type="RefSeq" id="WP_133261401.1">
    <property type="nucleotide sequence ID" value="NZ_SJCY01000002.1"/>
</dbReference>
<reference evidence="2 3" key="1">
    <citation type="submission" date="2019-02" db="EMBL/GenBank/DDBJ databases">
        <title>Pedobacter sp. nov., a novel speices isolated from soil of pinguins habitat in Antarcitica.</title>
        <authorList>
            <person name="He R.-H."/>
        </authorList>
    </citation>
    <scope>NUCLEOTIDE SEQUENCE [LARGE SCALE GENOMIC DNA]</scope>
    <source>
        <strain evidence="2 3">E01020</strain>
    </source>
</reference>
<evidence type="ECO:0000313" key="3">
    <source>
        <dbReference type="Proteomes" id="UP000295668"/>
    </source>
</evidence>
<keyword evidence="3" id="KW-1185">Reference proteome</keyword>
<keyword evidence="1" id="KW-0472">Membrane</keyword>
<proteinExistence type="predicted"/>
<accession>A0A4R5MNQ0</accession>
<dbReference type="EMBL" id="SJCY01000002">
    <property type="protein sequence ID" value="TDG37308.1"/>
    <property type="molecule type" value="Genomic_DNA"/>
</dbReference>
<evidence type="ECO:0000313" key="2">
    <source>
        <dbReference type="EMBL" id="TDG37308.1"/>
    </source>
</evidence>
<protein>
    <submittedName>
        <fullName evidence="2">Uncharacterized protein</fullName>
    </submittedName>
</protein>
<feature type="transmembrane region" description="Helical" evidence="1">
    <location>
        <begin position="67"/>
        <end position="86"/>
    </location>
</feature>
<dbReference type="AlphaFoldDB" id="A0A4R5MNQ0"/>
<keyword evidence="1" id="KW-0812">Transmembrane</keyword>
<gene>
    <name evidence="2" type="ORF">EZJ43_04105</name>
</gene>
<keyword evidence="1" id="KW-1133">Transmembrane helix</keyword>
<name>A0A4R5MNQ0_9SPHI</name>
<organism evidence="2 3">
    <name type="scientific">Pedobacter changchengzhani</name>
    <dbReference type="NCBI Taxonomy" id="2529274"/>
    <lineage>
        <taxon>Bacteria</taxon>
        <taxon>Pseudomonadati</taxon>
        <taxon>Bacteroidota</taxon>
        <taxon>Sphingobacteriia</taxon>
        <taxon>Sphingobacteriales</taxon>
        <taxon>Sphingobacteriaceae</taxon>
        <taxon>Pedobacter</taxon>
    </lineage>
</organism>
<dbReference type="OrthoDB" id="7063564at2"/>
<evidence type="ECO:0000256" key="1">
    <source>
        <dbReference type="SAM" id="Phobius"/>
    </source>
</evidence>
<sequence length="439" mass="49816">MAKNIKVIQCPKCGSTEKTEVKPDFFRCNNCNTEYYLDNDDVNINHNYNQAQNIPAPFNTSNTPKKVIYAILISLIIFLFFVIKLATCNSSPRSTNSSTLGEVRWNRSEKLAFVSGAGKPMILIVGKKSFYGSANKENKDKFFAEVYDVATEKILKSTELQGISDASSNDFQVRSFINGDIYFIMNKTKVFKFDRTNYSVSDQTVNLFKNAPQFSAGIASIEFVYDNYGDGFNTITNDGNNLFYYPQVDKVYTKDEAYDAGHDMITLLPGAQEKTAFTFSRVGREVKNDKTHLVKYIYKTYVGGPKDDATFEWRNNYGGKYTSAENNKVVFLTSFAKESGRVISYTIMRPERLFFKPKILYFDNEVLLISFNTTAAEKPPTSIQCLNANTGAIIFTTPLSENKYLKDGIRYKDGFVVSSYNEFYNLDSKGKLIKQLKLN</sequence>
<comment type="caution">
    <text evidence="2">The sequence shown here is derived from an EMBL/GenBank/DDBJ whole genome shotgun (WGS) entry which is preliminary data.</text>
</comment>